<evidence type="ECO:0000256" key="1">
    <source>
        <dbReference type="SAM" id="MobiDB-lite"/>
    </source>
</evidence>
<protein>
    <submittedName>
        <fullName evidence="2">Beta-lactamase superfamily II metal-dependent hydrolase</fullName>
    </submittedName>
</protein>
<dbReference type="AlphaFoldDB" id="A0A543PJ23"/>
<gene>
    <name evidence="2" type="ORF">FHU33_3553</name>
</gene>
<dbReference type="SUPFAM" id="SSF56281">
    <property type="entry name" value="Metallo-hydrolase/oxidoreductase"/>
    <property type="match status" value="1"/>
</dbReference>
<dbReference type="InterPro" id="IPR052159">
    <property type="entry name" value="Competence_DNA_uptake"/>
</dbReference>
<dbReference type="Proteomes" id="UP000319865">
    <property type="component" value="Unassembled WGS sequence"/>
</dbReference>
<accession>A0A543PJ23</accession>
<dbReference type="PANTHER" id="PTHR30619:SF1">
    <property type="entry name" value="RECOMBINATION PROTEIN 2"/>
    <property type="match status" value="1"/>
</dbReference>
<sequence>MAEMLTQRGVVFWPVGSGDSITIVVDDQTVVQVDLRDMAKADQDDTPEIAVVDRLVEALPQRDGRPYLAVFVLTHADKDHCCGFEDLLSRVTIGELWATPRLWRELEDDPSAEICESAQAFHDEAERRVAATRAAVKKGEEPESGDRVRIVGHDRDGDFHGYADLPDEYRSGPGQVVTILDGVDCTGRFEAFLHAPFKDDRAKARNDTSVAMQVTLIDGDGVGQFLLFGDLAYETIVKIFDYSEAAGRAERLAWDVLLAPHHCSKSVMYVDGDLKVDVLEAIEKNAKTWSTIVSSSNPVPVTDTDGANPPHRAAADRYEEITDDFICTMEHGSTAAPVPIVFEVDPTGARLLDPAVVEESARSVVKAFGPSPNRLGKVAAAAALAAAAAYGAERWRGRERAAPSAQPGIARVRERVQEQRGGQTAPSGVVGFGR</sequence>
<dbReference type="Gene3D" id="3.60.15.10">
    <property type="entry name" value="Ribonuclease Z/Hydroxyacylglutathione hydrolase-like"/>
    <property type="match status" value="1"/>
</dbReference>
<dbReference type="RefSeq" id="WP_142026485.1">
    <property type="nucleotide sequence ID" value="NZ_VFQE01000001.1"/>
</dbReference>
<evidence type="ECO:0000313" key="3">
    <source>
        <dbReference type="Proteomes" id="UP000319865"/>
    </source>
</evidence>
<proteinExistence type="predicted"/>
<comment type="caution">
    <text evidence="2">The sequence shown here is derived from an EMBL/GenBank/DDBJ whole genome shotgun (WGS) entry which is preliminary data.</text>
</comment>
<feature type="region of interest" description="Disordered" evidence="1">
    <location>
        <begin position="399"/>
        <end position="434"/>
    </location>
</feature>
<dbReference type="PANTHER" id="PTHR30619">
    <property type="entry name" value="DNA INTERNALIZATION/COMPETENCE PROTEIN COMEC/REC2"/>
    <property type="match status" value="1"/>
</dbReference>
<dbReference type="EMBL" id="VFQE01000001">
    <property type="protein sequence ID" value="TQN44071.1"/>
    <property type="molecule type" value="Genomic_DNA"/>
</dbReference>
<keyword evidence="2" id="KW-0378">Hydrolase</keyword>
<reference evidence="2 3" key="1">
    <citation type="submission" date="2019-06" db="EMBL/GenBank/DDBJ databases">
        <title>Sequencing the genomes of 1000 actinobacteria strains.</title>
        <authorList>
            <person name="Klenk H.-P."/>
        </authorList>
    </citation>
    <scope>NUCLEOTIDE SEQUENCE [LARGE SCALE GENOMIC DNA]</scope>
    <source>
        <strain evidence="2 3">DSM 46837</strain>
    </source>
</reference>
<dbReference type="OrthoDB" id="9768813at2"/>
<dbReference type="GO" id="GO:0016787">
    <property type="term" value="F:hydrolase activity"/>
    <property type="evidence" value="ECO:0007669"/>
    <property type="project" value="UniProtKB-KW"/>
</dbReference>
<name>A0A543PJ23_9ACTN</name>
<organism evidence="2 3">
    <name type="scientific">Blastococcus colisei</name>
    <dbReference type="NCBI Taxonomy" id="1564162"/>
    <lineage>
        <taxon>Bacteria</taxon>
        <taxon>Bacillati</taxon>
        <taxon>Actinomycetota</taxon>
        <taxon>Actinomycetes</taxon>
        <taxon>Geodermatophilales</taxon>
        <taxon>Geodermatophilaceae</taxon>
        <taxon>Blastococcus</taxon>
    </lineage>
</organism>
<dbReference type="InterPro" id="IPR036866">
    <property type="entry name" value="RibonucZ/Hydroxyglut_hydro"/>
</dbReference>
<evidence type="ECO:0000313" key="2">
    <source>
        <dbReference type="EMBL" id="TQN44071.1"/>
    </source>
</evidence>
<keyword evidence="3" id="KW-1185">Reference proteome</keyword>